<feature type="modified residue" description="Phosphohistidine" evidence="19">
    <location>
        <position position="743"/>
    </location>
</feature>
<dbReference type="CDD" id="cd16922">
    <property type="entry name" value="HATPase_EvgS-ArcB-TorS-like"/>
    <property type="match status" value="1"/>
</dbReference>
<keyword evidence="6" id="KW-1003">Cell membrane</keyword>
<feature type="modified residue" description="4-aspartylphosphate" evidence="20">
    <location>
        <position position="556"/>
    </location>
</feature>
<dbReference type="InterPro" id="IPR036641">
    <property type="entry name" value="HPT_dom_sf"/>
</dbReference>
<evidence type="ECO:0000256" key="3">
    <source>
        <dbReference type="ARBA" id="ARBA00006402"/>
    </source>
</evidence>
<evidence type="ECO:0000256" key="20">
    <source>
        <dbReference type="PROSITE-ProRule" id="PRU00169"/>
    </source>
</evidence>
<dbReference type="CDD" id="cd17546">
    <property type="entry name" value="REC_hyHK_CKI1_RcsC-like"/>
    <property type="match status" value="2"/>
</dbReference>
<evidence type="ECO:0000256" key="12">
    <source>
        <dbReference type="ARBA" id="ARBA00022840"/>
    </source>
</evidence>
<dbReference type="Pfam" id="PF01627">
    <property type="entry name" value="Hpt"/>
    <property type="match status" value="1"/>
</dbReference>
<dbReference type="InterPro" id="IPR036890">
    <property type="entry name" value="HATPase_C_sf"/>
</dbReference>
<comment type="similarity">
    <text evidence="3">In the N-terminal section; belongs to the phytochrome family.</text>
</comment>
<evidence type="ECO:0000256" key="1">
    <source>
        <dbReference type="ARBA" id="ARBA00000085"/>
    </source>
</evidence>
<proteinExistence type="inferred from homology"/>
<comment type="catalytic activity">
    <reaction evidence="1">
        <text>ATP + protein L-histidine = ADP + protein N-phospho-L-histidine.</text>
        <dbReference type="EC" id="2.7.13.3"/>
    </reaction>
</comment>
<name>A0A4R2RHW5_9FIRM</name>
<dbReference type="Proteomes" id="UP000294813">
    <property type="component" value="Unassembled WGS sequence"/>
</dbReference>
<evidence type="ECO:0000259" key="24">
    <source>
        <dbReference type="PROSITE" id="PS50110"/>
    </source>
</evidence>
<dbReference type="InterPro" id="IPR005467">
    <property type="entry name" value="His_kinase_dom"/>
</dbReference>
<keyword evidence="8" id="KW-0808">Transferase</keyword>
<dbReference type="SUPFAM" id="SSF52172">
    <property type="entry name" value="CheY-like"/>
    <property type="match status" value="2"/>
</dbReference>
<dbReference type="OrthoDB" id="9804263at2"/>
<evidence type="ECO:0000256" key="5">
    <source>
        <dbReference type="ARBA" id="ARBA00018672"/>
    </source>
</evidence>
<dbReference type="SUPFAM" id="SSF47384">
    <property type="entry name" value="Homodimeric domain of signal transducing histidine kinase"/>
    <property type="match status" value="1"/>
</dbReference>
<evidence type="ECO:0000256" key="6">
    <source>
        <dbReference type="ARBA" id="ARBA00022475"/>
    </source>
</evidence>
<dbReference type="InterPro" id="IPR011006">
    <property type="entry name" value="CheY-like_superfamily"/>
</dbReference>
<dbReference type="GO" id="GO:0005524">
    <property type="term" value="F:ATP binding"/>
    <property type="evidence" value="ECO:0007669"/>
    <property type="project" value="UniProtKB-KW"/>
</dbReference>
<dbReference type="EC" id="2.7.13.3" evidence="4"/>
<dbReference type="InterPro" id="IPR004358">
    <property type="entry name" value="Sig_transdc_His_kin-like_C"/>
</dbReference>
<evidence type="ECO:0000256" key="14">
    <source>
        <dbReference type="ARBA" id="ARBA00023012"/>
    </source>
</evidence>
<evidence type="ECO:0000313" key="26">
    <source>
        <dbReference type="EMBL" id="TCP62593.1"/>
    </source>
</evidence>
<dbReference type="GO" id="GO:0000155">
    <property type="term" value="F:phosphorelay sensor kinase activity"/>
    <property type="evidence" value="ECO:0007669"/>
    <property type="project" value="InterPro"/>
</dbReference>
<dbReference type="Gene3D" id="1.20.120.160">
    <property type="entry name" value="HPT domain"/>
    <property type="match status" value="1"/>
</dbReference>
<dbReference type="SMART" id="SM00387">
    <property type="entry name" value="HATPase_c"/>
    <property type="match status" value="1"/>
</dbReference>
<sequence>MFKNKTLSSLCLMILLSVALIFGNWVIGDSSLRMMKQNMNELYAIADFLSAGAEQAHQENIRRYHEARKSQMLFLTLTILLNIAIGALVGRRIIAEKKLLEENRILEEANKAKSDFLANMSHEIRTPMNAIIGMTHLLLKTPLTDQQRNYGKKIQHSGQHLLGIINDILDFSKVEAGKMTIEHTSFQLESVLDTVASQNIDRAAAKNIEIIFDIDQQVPNNLIGDPLRLGQILINYTNNAVKFTEKGEITIRIRVEEETETDVLLYFAVRDTGIGLTEEQQRNLFQSFHQADSSTTRKYGGSGLGLALSKKLAELMNGTVGVESTLGQGSTFWFSCRLGKGKARTPLRLIESNLRGRKVLVVDDNVTARNIIAETLESLGFNVTEAGSGEESIQLVSKAKDKPYEIVFMDWQMPAMDGLEAGRRIRQKPIPTQPHLVMITAYGREELFPQAQAVGFQSVLVKPIQPSILFETVASILCTTEEDTLRSIEAEPQNQHDANMEAFCDSHVLLVEDNEINQEVAMGILEEAAINVDVAVNGQEALRMLDKKRYDLVLMDMQMPVMDGITATKEIRKQARFKDLPIIAMTANAIQGDRERCLQAGMNDYVSKPIDPEKLWNALHHWIKQPASSPSTAPTALAATSSSTIPAAQPTAHPPSQVMLSTGQGEPQQSDTASPAVDTAFELGFLSPVEGIDLSVGLRRVLGKKALYISLLRKFVASQKSLPEQTQAALSSGDQVGAERLIHTTKGLLGNLGATALMEQAATLEAAIRNQTSPGDVERLLDAFSFDLLSLITQLEKALGIESAASQTPVDTAPAPDLPSARVSTIDPASTLPIDQTKAVEIGKRLTALLAEDDSEAVDLLTEHEAILKLWLGDHYEPIAQAIQDFEFNLALHELNQFLNAS</sequence>
<feature type="domain" description="Histidine kinase" evidence="23">
    <location>
        <begin position="119"/>
        <end position="340"/>
    </location>
</feature>
<evidence type="ECO:0000256" key="19">
    <source>
        <dbReference type="PROSITE-ProRule" id="PRU00110"/>
    </source>
</evidence>
<evidence type="ECO:0000256" key="4">
    <source>
        <dbReference type="ARBA" id="ARBA00012438"/>
    </source>
</evidence>
<keyword evidence="14" id="KW-0902">Two-component regulatory system</keyword>
<dbReference type="Gene3D" id="3.30.565.10">
    <property type="entry name" value="Histidine kinase-like ATPase, C-terminal domain"/>
    <property type="match status" value="1"/>
</dbReference>
<comment type="caution">
    <text evidence="26">The sequence shown here is derived from an EMBL/GenBank/DDBJ whole genome shotgun (WGS) entry which is preliminary data.</text>
</comment>
<dbReference type="PRINTS" id="PR00344">
    <property type="entry name" value="BCTRLSENSOR"/>
</dbReference>
<dbReference type="PROSITE" id="PS50109">
    <property type="entry name" value="HIS_KIN"/>
    <property type="match status" value="1"/>
</dbReference>
<dbReference type="CDD" id="cd00082">
    <property type="entry name" value="HisKA"/>
    <property type="match status" value="1"/>
</dbReference>
<keyword evidence="9 22" id="KW-0812">Transmembrane</keyword>
<evidence type="ECO:0000256" key="22">
    <source>
        <dbReference type="SAM" id="Phobius"/>
    </source>
</evidence>
<keyword evidence="16" id="KW-0131">Cell cycle</keyword>
<evidence type="ECO:0000259" key="25">
    <source>
        <dbReference type="PROSITE" id="PS50894"/>
    </source>
</evidence>
<evidence type="ECO:0000256" key="9">
    <source>
        <dbReference type="ARBA" id="ARBA00022692"/>
    </source>
</evidence>
<evidence type="ECO:0000313" key="27">
    <source>
        <dbReference type="Proteomes" id="UP000294813"/>
    </source>
</evidence>
<dbReference type="InterPro" id="IPR003661">
    <property type="entry name" value="HisK_dim/P_dom"/>
</dbReference>
<keyword evidence="12" id="KW-0067">ATP-binding</keyword>
<dbReference type="Gene3D" id="3.40.50.2300">
    <property type="match status" value="2"/>
</dbReference>
<dbReference type="InterPro" id="IPR003594">
    <property type="entry name" value="HATPase_dom"/>
</dbReference>
<reference evidence="26 27" key="1">
    <citation type="submission" date="2019-03" db="EMBL/GenBank/DDBJ databases">
        <title>Genomic Encyclopedia of Type Strains, Phase IV (KMG-IV): sequencing the most valuable type-strain genomes for metagenomic binning, comparative biology and taxonomic classification.</title>
        <authorList>
            <person name="Goeker M."/>
        </authorList>
    </citation>
    <scope>NUCLEOTIDE SEQUENCE [LARGE SCALE GENOMIC DNA]</scope>
    <source>
        <strain evidence="26 27">DSM 11170</strain>
    </source>
</reference>
<accession>A0A4R2RHW5</accession>
<evidence type="ECO:0000256" key="16">
    <source>
        <dbReference type="ARBA" id="ARBA00023306"/>
    </source>
</evidence>
<comment type="subcellular location">
    <subcellularLocation>
        <location evidence="2">Cell membrane</location>
        <topology evidence="2">Multi-pass membrane protein</topology>
    </subcellularLocation>
</comment>
<feature type="compositionally biased region" description="Low complexity" evidence="21">
    <location>
        <begin position="630"/>
        <end position="651"/>
    </location>
</feature>
<keyword evidence="15 22" id="KW-0472">Membrane</keyword>
<evidence type="ECO:0000256" key="8">
    <source>
        <dbReference type="ARBA" id="ARBA00022679"/>
    </source>
</evidence>
<evidence type="ECO:0000259" key="23">
    <source>
        <dbReference type="PROSITE" id="PS50109"/>
    </source>
</evidence>
<keyword evidence="7 20" id="KW-0597">Phosphoprotein</keyword>
<dbReference type="Pfam" id="PF00512">
    <property type="entry name" value="HisKA"/>
    <property type="match status" value="1"/>
</dbReference>
<feature type="transmembrane region" description="Helical" evidence="22">
    <location>
        <begin position="6"/>
        <end position="27"/>
    </location>
</feature>
<dbReference type="InterPro" id="IPR008207">
    <property type="entry name" value="Sig_transdc_His_kin_Hpt_dom"/>
</dbReference>
<keyword evidence="27" id="KW-1185">Reference proteome</keyword>
<dbReference type="Pfam" id="PF00072">
    <property type="entry name" value="Response_reg"/>
    <property type="match status" value="2"/>
</dbReference>
<evidence type="ECO:0000256" key="11">
    <source>
        <dbReference type="ARBA" id="ARBA00022777"/>
    </source>
</evidence>
<dbReference type="InterPro" id="IPR001789">
    <property type="entry name" value="Sig_transdc_resp-reg_receiver"/>
</dbReference>
<dbReference type="PROSITE" id="PS50894">
    <property type="entry name" value="HPT"/>
    <property type="match status" value="1"/>
</dbReference>
<evidence type="ECO:0000256" key="17">
    <source>
        <dbReference type="ARBA" id="ARBA00024867"/>
    </source>
</evidence>
<evidence type="ECO:0000256" key="7">
    <source>
        <dbReference type="ARBA" id="ARBA00022553"/>
    </source>
</evidence>
<feature type="region of interest" description="Disordered" evidence="21">
    <location>
        <begin position="630"/>
        <end position="673"/>
    </location>
</feature>
<feature type="domain" description="Response regulatory" evidence="24">
    <location>
        <begin position="358"/>
        <end position="477"/>
    </location>
</feature>
<dbReference type="AlphaFoldDB" id="A0A4R2RHW5"/>
<evidence type="ECO:0000256" key="13">
    <source>
        <dbReference type="ARBA" id="ARBA00022989"/>
    </source>
</evidence>
<dbReference type="Gene3D" id="1.10.287.130">
    <property type="match status" value="1"/>
</dbReference>
<dbReference type="SUPFAM" id="SSF47226">
    <property type="entry name" value="Histidine-containing phosphotransfer domain, HPT domain"/>
    <property type="match status" value="1"/>
</dbReference>
<keyword evidence="13 22" id="KW-1133">Transmembrane helix</keyword>
<feature type="transmembrane region" description="Helical" evidence="22">
    <location>
        <begin position="72"/>
        <end position="90"/>
    </location>
</feature>
<dbReference type="GO" id="GO:0005886">
    <property type="term" value="C:plasma membrane"/>
    <property type="evidence" value="ECO:0007669"/>
    <property type="project" value="UniProtKB-SubCell"/>
</dbReference>
<evidence type="ECO:0000256" key="15">
    <source>
        <dbReference type="ARBA" id="ARBA00023136"/>
    </source>
</evidence>
<feature type="region of interest" description="Disordered" evidence="21">
    <location>
        <begin position="805"/>
        <end position="824"/>
    </location>
</feature>
<dbReference type="SUPFAM" id="SSF55874">
    <property type="entry name" value="ATPase domain of HSP90 chaperone/DNA topoisomerase II/histidine kinase"/>
    <property type="match status" value="1"/>
</dbReference>
<dbReference type="InterPro" id="IPR036097">
    <property type="entry name" value="HisK_dim/P_sf"/>
</dbReference>
<dbReference type="SMART" id="SM00448">
    <property type="entry name" value="REC"/>
    <property type="match status" value="2"/>
</dbReference>
<dbReference type="PANTHER" id="PTHR45339:SF1">
    <property type="entry name" value="HYBRID SIGNAL TRANSDUCTION HISTIDINE KINASE J"/>
    <property type="match status" value="1"/>
</dbReference>
<feature type="domain" description="HPt" evidence="25">
    <location>
        <begin position="704"/>
        <end position="806"/>
    </location>
</feature>
<feature type="domain" description="Response regulatory" evidence="24">
    <location>
        <begin position="507"/>
        <end position="623"/>
    </location>
</feature>
<dbReference type="SMART" id="SM00388">
    <property type="entry name" value="HisKA"/>
    <property type="match status" value="1"/>
</dbReference>
<dbReference type="RefSeq" id="WP_131919768.1">
    <property type="nucleotide sequence ID" value="NZ_JAOQNU010000019.1"/>
</dbReference>
<keyword evidence="11 26" id="KW-0418">Kinase</keyword>
<dbReference type="PANTHER" id="PTHR45339">
    <property type="entry name" value="HYBRID SIGNAL TRANSDUCTION HISTIDINE KINASE J"/>
    <property type="match status" value="1"/>
</dbReference>
<keyword evidence="10" id="KW-0547">Nucleotide-binding</keyword>
<dbReference type="PROSITE" id="PS50110">
    <property type="entry name" value="RESPONSE_REGULATORY"/>
    <property type="match status" value="2"/>
</dbReference>
<comment type="function">
    <text evidence="17">May play the central regulatory role in sporulation. It may be an element of the effector pathway responsible for the activation of sporulation genes in response to nutritional stress. Spo0A may act in concert with spo0H (a sigma factor) to control the expression of some genes that are critical to the sporulation process.</text>
</comment>
<dbReference type="FunFam" id="3.30.565.10:FF:000010">
    <property type="entry name" value="Sensor histidine kinase RcsC"/>
    <property type="match status" value="1"/>
</dbReference>
<dbReference type="FunFam" id="1.10.287.130:FF:000038">
    <property type="entry name" value="Sensory transduction histidine kinase"/>
    <property type="match status" value="1"/>
</dbReference>
<evidence type="ECO:0000256" key="2">
    <source>
        <dbReference type="ARBA" id="ARBA00004651"/>
    </source>
</evidence>
<evidence type="ECO:0000256" key="18">
    <source>
        <dbReference type="ARBA" id="ARBA00074306"/>
    </source>
</evidence>
<organism evidence="26 27">
    <name type="scientific">Heliophilum fasciatum</name>
    <dbReference type="NCBI Taxonomy" id="35700"/>
    <lineage>
        <taxon>Bacteria</taxon>
        <taxon>Bacillati</taxon>
        <taxon>Bacillota</taxon>
        <taxon>Clostridia</taxon>
        <taxon>Eubacteriales</taxon>
        <taxon>Heliobacteriaceae</taxon>
        <taxon>Heliophilum</taxon>
    </lineage>
</organism>
<feature type="modified residue" description="4-aspartylphosphate" evidence="20">
    <location>
        <position position="410"/>
    </location>
</feature>
<feature type="compositionally biased region" description="Polar residues" evidence="21">
    <location>
        <begin position="658"/>
        <end position="673"/>
    </location>
</feature>
<gene>
    <name evidence="26" type="ORF">EDD73_12010</name>
</gene>
<dbReference type="Pfam" id="PF02518">
    <property type="entry name" value="HATPase_c"/>
    <property type="match status" value="1"/>
</dbReference>
<protein>
    <recommendedName>
        <fullName evidence="18">Circadian input-output histidine kinase CikA</fullName>
        <ecNumber evidence="4">2.7.13.3</ecNumber>
    </recommendedName>
    <alternativeName>
        <fullName evidence="5">Stage 0 sporulation protein A homolog</fullName>
    </alternativeName>
</protein>
<evidence type="ECO:0000256" key="10">
    <source>
        <dbReference type="ARBA" id="ARBA00022741"/>
    </source>
</evidence>
<dbReference type="EMBL" id="SLXT01000020">
    <property type="protein sequence ID" value="TCP62593.1"/>
    <property type="molecule type" value="Genomic_DNA"/>
</dbReference>
<evidence type="ECO:0000256" key="21">
    <source>
        <dbReference type="SAM" id="MobiDB-lite"/>
    </source>
</evidence>